<dbReference type="EMBL" id="GL348713">
    <property type="protein sequence ID" value="EFH65594.1"/>
    <property type="molecule type" value="Genomic_DNA"/>
</dbReference>
<dbReference type="AlphaFoldDB" id="D7KP39"/>
<sequence>IMSVFRLLTTSHHLGPSHLETCLVLDSCYLGGTVSAEPNPGSMLFGSIDLSATYFPTGLLLTLKLYSPIHHHPVDVGELNPE</sequence>
<dbReference type="Proteomes" id="UP000008694">
    <property type="component" value="Unassembled WGS sequence"/>
</dbReference>
<keyword evidence="2" id="KW-1185">Reference proteome</keyword>
<reference evidence="2" key="1">
    <citation type="journal article" date="2011" name="Nat. Genet.">
        <title>The Arabidopsis lyrata genome sequence and the basis of rapid genome size change.</title>
        <authorList>
            <person name="Hu T.T."/>
            <person name="Pattyn P."/>
            <person name="Bakker E.G."/>
            <person name="Cao J."/>
            <person name="Cheng J.-F."/>
            <person name="Clark R.M."/>
            <person name="Fahlgren N."/>
            <person name="Fawcett J.A."/>
            <person name="Grimwood J."/>
            <person name="Gundlach H."/>
            <person name="Haberer G."/>
            <person name="Hollister J.D."/>
            <person name="Ossowski S."/>
            <person name="Ottilar R.P."/>
            <person name="Salamov A.A."/>
            <person name="Schneeberger K."/>
            <person name="Spannagl M."/>
            <person name="Wang X."/>
            <person name="Yang L."/>
            <person name="Nasrallah M.E."/>
            <person name="Bergelson J."/>
            <person name="Carrington J.C."/>
            <person name="Gaut B.S."/>
            <person name="Schmutz J."/>
            <person name="Mayer K.F.X."/>
            <person name="Van de Peer Y."/>
            <person name="Grigoriev I.V."/>
            <person name="Nordborg M."/>
            <person name="Weigel D."/>
            <person name="Guo Y.-L."/>
        </authorList>
    </citation>
    <scope>NUCLEOTIDE SEQUENCE [LARGE SCALE GENOMIC DNA]</scope>
    <source>
        <strain evidence="2">cv. MN47</strain>
    </source>
</reference>
<name>D7KP39_ARALL</name>
<organism evidence="2">
    <name type="scientific">Arabidopsis lyrata subsp. lyrata</name>
    <name type="common">Lyre-leaved rock-cress</name>
    <dbReference type="NCBI Taxonomy" id="81972"/>
    <lineage>
        <taxon>Eukaryota</taxon>
        <taxon>Viridiplantae</taxon>
        <taxon>Streptophyta</taxon>
        <taxon>Embryophyta</taxon>
        <taxon>Tracheophyta</taxon>
        <taxon>Spermatophyta</taxon>
        <taxon>Magnoliopsida</taxon>
        <taxon>eudicotyledons</taxon>
        <taxon>Gunneridae</taxon>
        <taxon>Pentapetalae</taxon>
        <taxon>rosids</taxon>
        <taxon>malvids</taxon>
        <taxon>Brassicales</taxon>
        <taxon>Brassicaceae</taxon>
        <taxon>Camelineae</taxon>
        <taxon>Arabidopsis</taxon>
    </lineage>
</organism>
<protein>
    <submittedName>
        <fullName evidence="1">Predicted protein</fullName>
    </submittedName>
</protein>
<evidence type="ECO:0000313" key="1">
    <source>
        <dbReference type="EMBL" id="EFH65594.1"/>
    </source>
</evidence>
<evidence type="ECO:0000313" key="2">
    <source>
        <dbReference type="Proteomes" id="UP000008694"/>
    </source>
</evidence>
<gene>
    <name evidence="1" type="ORF">ARALYDRAFT_677693</name>
</gene>
<dbReference type="HOGENOM" id="CLU_2565115_0_0_1"/>
<proteinExistence type="predicted"/>
<feature type="non-terminal residue" evidence="1">
    <location>
        <position position="1"/>
    </location>
</feature>
<dbReference type="Gramene" id="Al_scaffold_0001_16">
    <property type="protein sequence ID" value="Al_scaffold_0001_16"/>
    <property type="gene ID" value="Al_scaffold_0001_16"/>
</dbReference>
<accession>D7KP39</accession>